<dbReference type="STRING" id="1121955.SAMN02745146_0391"/>
<gene>
    <name evidence="3" type="ORF">SAMN02745146_0391</name>
</gene>
<keyword evidence="4" id="KW-1185">Reference proteome</keyword>
<feature type="compositionally biased region" description="Low complexity" evidence="1">
    <location>
        <begin position="35"/>
        <end position="60"/>
    </location>
</feature>
<proteinExistence type="predicted"/>
<evidence type="ECO:0000256" key="1">
    <source>
        <dbReference type="SAM" id="MobiDB-lite"/>
    </source>
</evidence>
<evidence type="ECO:0008006" key="5">
    <source>
        <dbReference type="Google" id="ProtNLM"/>
    </source>
</evidence>
<dbReference type="EMBL" id="FQYN01000001">
    <property type="protein sequence ID" value="SHI29273.1"/>
    <property type="molecule type" value="Genomic_DNA"/>
</dbReference>
<dbReference type="Proteomes" id="UP000184418">
    <property type="component" value="Unassembled WGS sequence"/>
</dbReference>
<feature type="signal peptide" evidence="2">
    <location>
        <begin position="1"/>
        <end position="25"/>
    </location>
</feature>
<dbReference type="RefSeq" id="WP_073104634.1">
    <property type="nucleotide sequence ID" value="NZ_FQYN01000001.1"/>
</dbReference>
<keyword evidence="2" id="KW-0732">Signal</keyword>
<sequence>MLYPRYALAQPLRTLLVIASLTALAACSSTPAEAPAATPASAAVTTTPAATPPARATPAADFTSETFANADGSFGYRIRQRGRPFIEQPNVPGRPGVRGFATAAQARQVADLVQAKLGRGQMPPSVTEAELDSLGL</sequence>
<dbReference type="AlphaFoldDB" id="A0A1M5ZZD9"/>
<reference evidence="3 4" key="1">
    <citation type="submission" date="2016-11" db="EMBL/GenBank/DDBJ databases">
        <authorList>
            <person name="Jaros S."/>
            <person name="Januszkiewicz K."/>
            <person name="Wedrychowicz H."/>
        </authorList>
    </citation>
    <scope>NUCLEOTIDE SEQUENCE [LARGE SCALE GENOMIC DNA]</scope>
    <source>
        <strain evidence="3 4">DSM 21074</strain>
    </source>
</reference>
<name>A0A1M5ZZD9_9BACT</name>
<dbReference type="OrthoDB" id="674043at2"/>
<evidence type="ECO:0000256" key="2">
    <source>
        <dbReference type="SAM" id="SignalP"/>
    </source>
</evidence>
<feature type="region of interest" description="Disordered" evidence="1">
    <location>
        <begin position="35"/>
        <end position="63"/>
    </location>
</feature>
<dbReference type="PROSITE" id="PS51257">
    <property type="entry name" value="PROKAR_LIPOPROTEIN"/>
    <property type="match status" value="1"/>
</dbReference>
<feature type="chain" id="PRO_5013042255" description="DUF4907 domain-containing protein" evidence="2">
    <location>
        <begin position="26"/>
        <end position="136"/>
    </location>
</feature>
<organism evidence="3 4">
    <name type="scientific">Hymenobacter daecheongensis DSM 21074</name>
    <dbReference type="NCBI Taxonomy" id="1121955"/>
    <lineage>
        <taxon>Bacteria</taxon>
        <taxon>Pseudomonadati</taxon>
        <taxon>Bacteroidota</taxon>
        <taxon>Cytophagia</taxon>
        <taxon>Cytophagales</taxon>
        <taxon>Hymenobacteraceae</taxon>
        <taxon>Hymenobacter</taxon>
    </lineage>
</organism>
<dbReference type="InterPro" id="IPR032593">
    <property type="entry name" value="DUF4907"/>
</dbReference>
<protein>
    <recommendedName>
        <fullName evidence="5">DUF4907 domain-containing protein</fullName>
    </recommendedName>
</protein>
<dbReference type="Pfam" id="PF16250">
    <property type="entry name" value="DUF4907"/>
    <property type="match status" value="1"/>
</dbReference>
<accession>A0A1M5ZZD9</accession>
<evidence type="ECO:0000313" key="3">
    <source>
        <dbReference type="EMBL" id="SHI29273.1"/>
    </source>
</evidence>
<evidence type="ECO:0000313" key="4">
    <source>
        <dbReference type="Proteomes" id="UP000184418"/>
    </source>
</evidence>